<feature type="compositionally biased region" description="Low complexity" evidence="1">
    <location>
        <begin position="1040"/>
        <end position="1069"/>
    </location>
</feature>
<dbReference type="EMBL" id="CP034207">
    <property type="protein sequence ID" value="QBZ60672.1"/>
    <property type="molecule type" value="Genomic_DNA"/>
</dbReference>
<dbReference type="Proteomes" id="UP000294847">
    <property type="component" value="Chromosome 4"/>
</dbReference>
<dbReference type="InterPro" id="IPR055795">
    <property type="entry name" value="DUF7371"/>
</dbReference>
<feature type="region of interest" description="Disordered" evidence="1">
    <location>
        <begin position="584"/>
        <end position="611"/>
    </location>
</feature>
<feature type="compositionally biased region" description="Low complexity" evidence="1">
    <location>
        <begin position="590"/>
        <end position="611"/>
    </location>
</feature>
<reference evidence="4 5" key="1">
    <citation type="journal article" date="2019" name="Mol. Biol. Evol.">
        <title>Blast fungal genomes show frequent chromosomal changes, gene gains and losses, and effector gene turnover.</title>
        <authorList>
            <person name="Gomez Luciano L.B."/>
            <person name="Jason Tsai I."/>
            <person name="Chuma I."/>
            <person name="Tosa Y."/>
            <person name="Chen Y.H."/>
            <person name="Li J.Y."/>
            <person name="Li M.Y."/>
            <person name="Jade Lu M.Y."/>
            <person name="Nakayashiki H."/>
            <person name="Li W.H."/>
        </authorList>
    </citation>
    <scope>NUCLEOTIDE SEQUENCE [LARGE SCALE GENOMIC DNA]</scope>
    <source>
        <strain evidence="4">MZ5-1-6</strain>
    </source>
</reference>
<feature type="compositionally biased region" description="Pro residues" evidence="1">
    <location>
        <begin position="490"/>
        <end position="499"/>
    </location>
</feature>
<feature type="compositionally biased region" description="Polar residues" evidence="1">
    <location>
        <begin position="757"/>
        <end position="767"/>
    </location>
</feature>
<feature type="compositionally biased region" description="Low complexity" evidence="1">
    <location>
        <begin position="769"/>
        <end position="789"/>
    </location>
</feature>
<sequence>MRAFALVGALMSAALVLPAGAASQSTSNTTCDPAKTIPASVPTLALPTISSIFNSEIPIPTIVPVPDISVPIYGPDTSSLHVSAGQSSEDITTIIIRTGPAKTITRSLKRVPISDATSSLVTRPKSVAIPTLASVPDVIASEETAVGVPIAATMTTSPLRSGSTAEKHATTSILDLGSDSIVTISKSLGSDSFVEWTKTIALVPSLPDLIEPTSGDFTVSFGASTTMFFTPEPSPEPISSSLASILTSPVASPESSTGWETVWEGSPGPVETTLSVSPSVSSTIIIPVPDDTVTGVLGTSVEPTVIEPTVVEPTVVEPTVVEPTVVEPTVIKSTVAEPTSTEVIEIPPPVVVPSISLITVPYSFPAYSPLEPSTSTTDVITSSQPSRNPATVIFTLPGDGLREPRVVTLTTNLPRVSGTPGLMTSISNSLDDVVVTYTMHGGYGHSSSVVTFTTSRPVSTKSHTKSSPSMSGSRSRTSSTKESITIVPYGPWPSPPPSPSKTTTSSSERHSATSVSFSTGGPRHTSDHGTGATPFTNSTISGSMSLTIASSGSGIQSSAVTSFPSASDSRTMPVGTGVSFSSPITSSGVTSMSDRSSIRRTTSRGTGISSSGDVFTSAVGIPFRPSPAPSMTVPLPGSSNITGTSSVVVPIPTGLNQPAQSSMNATASFSSNFTTAPLSGAGQPASTNSTTFGVSAQATPPSGPGRSSSAAPAGSSSSIPSSSSTSFLNSTLAAGTGVSISTRPSLTQGGSGASVPLETSTPITVGSPTAINATTVPTTAATTSTRLGQTQGGLGNGTTSSSPLATPSVSTPQEEDGTSISEAPTTSSTARGQTQAGPGVTTSLPSLTETAVGPVQSQNATLSLSASGNSTSSANATTAAPSTTTSIRGQGQGGGGASTALLSNTTSPETSTINQTGGLPLQSQDSATSANVTSGVDTSSRPTASRVGQTVGGPFPPSSTVPGRQTQGGAGEAPTTTNITPTNSSDTLTSTSGRAVQTQGGASPPSTAFNETTSVPSSARQPQSQGAAGTPSTATWPPMTTQSVNGTSTNSTSTGANSSSTTPSSSQGNAPAPTTGAPRSQGGQGGESTQTAAGNTAGNATLITQASTTASSVDQIAQSQTTLATVINPATNSTTAIPASGTGSPLFCGNEWDRGNETINFDDRAALQWSNPTSPMPLFVPYHRLYFSDGFSIVPPPNQTHNPSSGNNMTMWSPPNSSITAVGQIGFGPLSDNSCFRFNPLSFDLGCNTTEKYCSFNISGLRYDGILGQEQQVSQFEVSFPSCSANNFTNCSLTTVNLSRYNLTDLTSITFDNIGNSSRVWFGDDFEFAWTNDTCEAGRCRALVPNLSHRVRAGHFRSPRRALLHHESATQEAPVPLSASQWLRTVLGAA</sequence>
<evidence type="ECO:0000313" key="5">
    <source>
        <dbReference type="Proteomes" id="UP000294847"/>
    </source>
</evidence>
<proteinExistence type="predicted"/>
<evidence type="ECO:0000256" key="2">
    <source>
        <dbReference type="SAM" id="SignalP"/>
    </source>
</evidence>
<feature type="region of interest" description="Disordered" evidence="1">
    <location>
        <begin position="678"/>
        <end position="727"/>
    </location>
</feature>
<feature type="signal peptide" evidence="2">
    <location>
        <begin position="1"/>
        <end position="21"/>
    </location>
</feature>
<feature type="compositionally biased region" description="Low complexity" evidence="1">
    <location>
        <begin position="974"/>
        <end position="987"/>
    </location>
</feature>
<evidence type="ECO:0000313" key="4">
    <source>
        <dbReference type="EMBL" id="QBZ60672.1"/>
    </source>
</evidence>
<feature type="compositionally biased region" description="Polar residues" evidence="1">
    <location>
        <begin position="988"/>
        <end position="1039"/>
    </location>
</feature>
<keyword evidence="2" id="KW-0732">Signal</keyword>
<accession>A0A4P7NFL5</accession>
<evidence type="ECO:0000259" key="3">
    <source>
        <dbReference type="Pfam" id="PF24086"/>
    </source>
</evidence>
<name>A0A4P7NFL5_PYROR</name>
<organism evidence="4 5">
    <name type="scientific">Pyricularia oryzae</name>
    <name type="common">Rice blast fungus</name>
    <name type="synonym">Magnaporthe oryzae</name>
    <dbReference type="NCBI Taxonomy" id="318829"/>
    <lineage>
        <taxon>Eukaryota</taxon>
        <taxon>Fungi</taxon>
        <taxon>Dikarya</taxon>
        <taxon>Ascomycota</taxon>
        <taxon>Pezizomycotina</taxon>
        <taxon>Sordariomycetes</taxon>
        <taxon>Sordariomycetidae</taxon>
        <taxon>Magnaporthales</taxon>
        <taxon>Pyriculariaceae</taxon>
        <taxon>Pyricularia</taxon>
    </lineage>
</organism>
<feature type="domain" description="DUF7371" evidence="3">
    <location>
        <begin position="1154"/>
        <end position="1341"/>
    </location>
</feature>
<feature type="compositionally biased region" description="Low complexity" evidence="1">
    <location>
        <begin position="465"/>
        <end position="486"/>
    </location>
</feature>
<feature type="compositionally biased region" description="Polar residues" evidence="1">
    <location>
        <begin position="900"/>
        <end position="948"/>
    </location>
</feature>
<protein>
    <recommendedName>
        <fullName evidence="3">DUF7371 domain-containing protein</fullName>
    </recommendedName>
</protein>
<feature type="region of interest" description="Disordered" evidence="1">
    <location>
        <begin position="446"/>
        <end position="538"/>
    </location>
</feature>
<feature type="compositionally biased region" description="Polar residues" evidence="1">
    <location>
        <begin position="684"/>
        <end position="699"/>
    </location>
</feature>
<gene>
    <name evidence="4" type="ORF">PoMZ_07614</name>
</gene>
<feature type="compositionally biased region" description="Polar residues" evidence="1">
    <location>
        <begin position="446"/>
        <end position="461"/>
    </location>
</feature>
<feature type="chain" id="PRO_5020402991" description="DUF7371 domain-containing protein" evidence="2">
    <location>
        <begin position="22"/>
        <end position="1390"/>
    </location>
</feature>
<feature type="compositionally biased region" description="Low complexity" evidence="1">
    <location>
        <begin position="859"/>
        <end position="886"/>
    </location>
</feature>
<dbReference type="Pfam" id="PF24086">
    <property type="entry name" value="DUF7371"/>
    <property type="match status" value="1"/>
</dbReference>
<feature type="region of interest" description="Disordered" evidence="1">
    <location>
        <begin position="741"/>
        <end position="1094"/>
    </location>
</feature>
<feature type="compositionally biased region" description="Low complexity" evidence="1">
    <location>
        <begin position="704"/>
        <end position="726"/>
    </location>
</feature>
<evidence type="ECO:0000256" key="1">
    <source>
        <dbReference type="SAM" id="MobiDB-lite"/>
    </source>
</evidence>
<feature type="compositionally biased region" description="Polar residues" evidence="1">
    <location>
        <begin position="803"/>
        <end position="849"/>
    </location>
</feature>